<dbReference type="EMBL" id="JACSPV010000019">
    <property type="protein sequence ID" value="MBD8005834.1"/>
    <property type="molecule type" value="Genomic_DNA"/>
</dbReference>
<evidence type="ECO:0000313" key="2">
    <source>
        <dbReference type="Proteomes" id="UP000648182"/>
    </source>
</evidence>
<gene>
    <name evidence="1" type="ORF">H9631_12165</name>
</gene>
<dbReference type="RefSeq" id="WP_191813131.1">
    <property type="nucleotide sequence ID" value="NZ_JACSPV010000019.1"/>
</dbReference>
<protein>
    <submittedName>
        <fullName evidence="1">Uncharacterized protein</fullName>
    </submittedName>
</protein>
<proteinExistence type="predicted"/>
<accession>A0ABR8VM33</accession>
<sequence length="172" mass="20409">MPKLTDEYVVLISKTAIEAYEDHKKQQEKKRHDRRLRNIKLLLRNYRFFVKHCKDIKLEIDDINEEIELAFLDSDEFKLESIKRSKEKTLVMVRYIDKMLAVYKVMCEQSGDPEEIRRYQTIYQFYISDTKMTAEEVAAGHSVHKRTVYKDIDNACKTLAVLMFGVEGVKFS</sequence>
<organism evidence="1 2">
    <name type="scientific">Bacillus norwichensis</name>
    <dbReference type="NCBI Taxonomy" id="2762217"/>
    <lineage>
        <taxon>Bacteria</taxon>
        <taxon>Bacillati</taxon>
        <taxon>Bacillota</taxon>
        <taxon>Bacilli</taxon>
        <taxon>Bacillales</taxon>
        <taxon>Bacillaceae</taxon>
        <taxon>Bacillus</taxon>
    </lineage>
</organism>
<name>A0ABR8VM33_9BACI</name>
<evidence type="ECO:0000313" key="1">
    <source>
        <dbReference type="EMBL" id="MBD8005834.1"/>
    </source>
</evidence>
<reference evidence="1 2" key="1">
    <citation type="submission" date="2020-08" db="EMBL/GenBank/DDBJ databases">
        <title>A Genomic Blueprint of the Chicken Gut Microbiome.</title>
        <authorList>
            <person name="Gilroy R."/>
            <person name="Ravi A."/>
            <person name="Getino M."/>
            <person name="Pursley I."/>
            <person name="Horton D.L."/>
            <person name="Alikhan N.-F."/>
            <person name="Baker D."/>
            <person name="Gharbi K."/>
            <person name="Hall N."/>
            <person name="Watson M."/>
            <person name="Adriaenssens E.M."/>
            <person name="Foster-Nyarko E."/>
            <person name="Jarju S."/>
            <person name="Secka A."/>
            <person name="Antonio M."/>
            <person name="Oren A."/>
            <person name="Chaudhuri R."/>
            <person name="La Ragione R.M."/>
            <person name="Hildebrand F."/>
            <person name="Pallen M.J."/>
        </authorList>
    </citation>
    <scope>NUCLEOTIDE SEQUENCE [LARGE SCALE GENOMIC DNA]</scope>
    <source>
        <strain evidence="1 2">Sa1BUA2</strain>
    </source>
</reference>
<keyword evidence="2" id="KW-1185">Reference proteome</keyword>
<comment type="caution">
    <text evidence="1">The sequence shown here is derived from an EMBL/GenBank/DDBJ whole genome shotgun (WGS) entry which is preliminary data.</text>
</comment>
<dbReference type="Proteomes" id="UP000648182">
    <property type="component" value="Unassembled WGS sequence"/>
</dbReference>